<accession>A0A4Q2S2N8</accession>
<evidence type="ECO:0000313" key="1">
    <source>
        <dbReference type="EMBL" id="RYB95506.1"/>
    </source>
</evidence>
<comment type="caution">
    <text evidence="1">The sequence shown here is derived from an EMBL/GenBank/DDBJ whole genome shotgun (WGS) entry which is preliminary data.</text>
</comment>
<dbReference type="OrthoDB" id="3429702at2"/>
<sequence length="95" mass="10442">MADQTADLRVPVEGERWRCAGCGNLTRFDVTRSRRTTEYWHFDLSGEHRVEEETVHGEAVESVSCRWCGRSDAIEVVDRASADTGSDPAADAAAG</sequence>
<dbReference type="EMBL" id="SDWT01000001">
    <property type="protein sequence ID" value="RYB95506.1"/>
    <property type="molecule type" value="Genomic_DNA"/>
</dbReference>
<dbReference type="Proteomes" id="UP000294071">
    <property type="component" value="Unassembled WGS sequence"/>
</dbReference>
<name>A0A4Q2S2N8_9ACTN</name>
<keyword evidence="2" id="KW-1185">Reference proteome</keyword>
<dbReference type="RefSeq" id="WP_129400838.1">
    <property type="nucleotide sequence ID" value="NZ_SDWT01000001.1"/>
</dbReference>
<gene>
    <name evidence="1" type="ORF">EUA93_14845</name>
</gene>
<protein>
    <submittedName>
        <fullName evidence="1">Uncharacterized protein</fullName>
    </submittedName>
</protein>
<evidence type="ECO:0000313" key="2">
    <source>
        <dbReference type="Proteomes" id="UP000294071"/>
    </source>
</evidence>
<reference evidence="1 2" key="1">
    <citation type="submission" date="2019-01" db="EMBL/GenBank/DDBJ databases">
        <title>Novel species of Nocardioides.</title>
        <authorList>
            <person name="Liu Q."/>
            <person name="Xin Y.-H."/>
        </authorList>
    </citation>
    <scope>NUCLEOTIDE SEQUENCE [LARGE SCALE GENOMIC DNA]</scope>
    <source>
        <strain evidence="1 2">CGMCC 4.6882</strain>
    </source>
</reference>
<dbReference type="AlphaFoldDB" id="A0A4Q2S2N8"/>
<proteinExistence type="predicted"/>
<organism evidence="1 2">
    <name type="scientific">Nocardioides oleivorans</name>
    <dbReference type="NCBI Taxonomy" id="273676"/>
    <lineage>
        <taxon>Bacteria</taxon>
        <taxon>Bacillati</taxon>
        <taxon>Actinomycetota</taxon>
        <taxon>Actinomycetes</taxon>
        <taxon>Propionibacteriales</taxon>
        <taxon>Nocardioidaceae</taxon>
        <taxon>Nocardioides</taxon>
    </lineage>
</organism>